<reference evidence="3" key="1">
    <citation type="submission" date="2023-10" db="EMBL/GenBank/DDBJ databases">
        <authorList>
            <person name="Chen Y."/>
            <person name="Shah S."/>
            <person name="Dougan E. K."/>
            <person name="Thang M."/>
            <person name="Chan C."/>
        </authorList>
    </citation>
    <scope>NUCLEOTIDE SEQUENCE [LARGE SCALE GENOMIC DNA]</scope>
</reference>
<evidence type="ECO:0000313" key="3">
    <source>
        <dbReference type="EMBL" id="CAK0799483.1"/>
    </source>
</evidence>
<keyword evidence="4" id="KW-1185">Reference proteome</keyword>
<dbReference type="Proteomes" id="UP001189429">
    <property type="component" value="Unassembled WGS sequence"/>
</dbReference>
<evidence type="ECO:0000256" key="1">
    <source>
        <dbReference type="SAM" id="MobiDB-lite"/>
    </source>
</evidence>
<evidence type="ECO:0000256" key="2">
    <source>
        <dbReference type="SAM" id="Phobius"/>
    </source>
</evidence>
<feature type="non-terminal residue" evidence="3">
    <location>
        <position position="1"/>
    </location>
</feature>
<name>A0ABN9Q587_9DINO</name>
<accession>A0ABN9Q587</accession>
<gene>
    <name evidence="3" type="ORF">PCOR1329_LOCUS7933</name>
</gene>
<comment type="caution">
    <text evidence="3">The sequence shown here is derived from an EMBL/GenBank/DDBJ whole genome shotgun (WGS) entry which is preliminary data.</text>
</comment>
<proteinExistence type="predicted"/>
<keyword evidence="2" id="KW-0812">Transmembrane</keyword>
<feature type="region of interest" description="Disordered" evidence="1">
    <location>
        <begin position="69"/>
        <end position="106"/>
    </location>
</feature>
<keyword evidence="2" id="KW-1133">Transmembrane helix</keyword>
<evidence type="ECO:0000313" key="4">
    <source>
        <dbReference type="Proteomes" id="UP001189429"/>
    </source>
</evidence>
<protein>
    <submittedName>
        <fullName evidence="3">Uncharacterized protein</fullName>
    </submittedName>
</protein>
<sequence>PPRPPPPPSPPSPLERAAALAMPQRRPPPRPVAIAIGMRSIGAIAVVVVLAGLALMGFKAVAARWCKKRAARAPGESSGSDGEDEERMRTSPTPSWTAPERSLSRGCWGPLAKRARHHRGGAGGLEARVCG</sequence>
<organism evidence="3 4">
    <name type="scientific">Prorocentrum cordatum</name>
    <dbReference type="NCBI Taxonomy" id="2364126"/>
    <lineage>
        <taxon>Eukaryota</taxon>
        <taxon>Sar</taxon>
        <taxon>Alveolata</taxon>
        <taxon>Dinophyceae</taxon>
        <taxon>Prorocentrales</taxon>
        <taxon>Prorocentraceae</taxon>
        <taxon>Prorocentrum</taxon>
    </lineage>
</organism>
<feature type="transmembrane region" description="Helical" evidence="2">
    <location>
        <begin position="32"/>
        <end position="58"/>
    </location>
</feature>
<keyword evidence="2" id="KW-0472">Membrane</keyword>
<dbReference type="EMBL" id="CAUYUJ010002162">
    <property type="protein sequence ID" value="CAK0799483.1"/>
    <property type="molecule type" value="Genomic_DNA"/>
</dbReference>